<proteinExistence type="predicted"/>
<organism evidence="1 2">
    <name type="scientific">Rhizobium giardinii</name>
    <dbReference type="NCBI Taxonomy" id="56731"/>
    <lineage>
        <taxon>Bacteria</taxon>
        <taxon>Pseudomonadati</taxon>
        <taxon>Pseudomonadota</taxon>
        <taxon>Alphaproteobacteria</taxon>
        <taxon>Hyphomicrobiales</taxon>
        <taxon>Rhizobiaceae</taxon>
        <taxon>Rhizobium/Agrobacterium group</taxon>
        <taxon>Rhizobium</taxon>
    </lineage>
</organism>
<comment type="caution">
    <text evidence="1">The sequence shown here is derived from an EMBL/GenBank/DDBJ whole genome shotgun (WGS) entry which is preliminary data.</text>
</comment>
<dbReference type="AlphaFoldDB" id="A0A7W8UGM3"/>
<reference evidence="1 2" key="1">
    <citation type="submission" date="2020-08" db="EMBL/GenBank/DDBJ databases">
        <title>Genomic Encyclopedia of Type Strains, Phase IV (KMG-V): Genome sequencing to study the core and pangenomes of soil and plant-associated prokaryotes.</title>
        <authorList>
            <person name="Whitman W."/>
        </authorList>
    </citation>
    <scope>NUCLEOTIDE SEQUENCE [LARGE SCALE GENOMIC DNA]</scope>
    <source>
        <strain evidence="1 2">SEMIA 4084</strain>
    </source>
</reference>
<keyword evidence="2" id="KW-1185">Reference proteome</keyword>
<evidence type="ECO:0000313" key="2">
    <source>
        <dbReference type="Proteomes" id="UP000585507"/>
    </source>
</evidence>
<dbReference type="Proteomes" id="UP000585507">
    <property type="component" value="Unassembled WGS sequence"/>
</dbReference>
<evidence type="ECO:0000313" key="1">
    <source>
        <dbReference type="EMBL" id="MBB5539002.1"/>
    </source>
</evidence>
<gene>
    <name evidence="1" type="ORF">GGD55_005745</name>
</gene>
<protein>
    <submittedName>
        <fullName evidence="1">Uncharacterized protein</fullName>
    </submittedName>
</protein>
<dbReference type="EMBL" id="JACHBK010000016">
    <property type="protein sequence ID" value="MBB5539002.1"/>
    <property type="molecule type" value="Genomic_DNA"/>
</dbReference>
<name>A0A7W8UGM3_9HYPH</name>
<accession>A0A7W8UGM3</accession>
<sequence length="190" mass="21133">MAWSGAMPAKAHGCGPGSTVRPEFAGGIYRRCPNCCDRSHSRADGSHPQCQGPRGHRRDHHRSLAWMISLRAFRGENPRGYVPVVRDDEHPSGEDRPAEMKILAECFASIQPGDSTALLPHAPAEVVQFCIAWKGYSQRAASNPDLWESHSLAAQRRARSLCQLARRISHRSYHQIDFRLTVCGIGRMPV</sequence>